<accession>A0ACC4BQA7</accession>
<comment type="caution">
    <text evidence="1">The sequence shown here is derived from an EMBL/GenBank/DDBJ whole genome shotgun (WGS) entry which is preliminary data.</text>
</comment>
<evidence type="ECO:0000313" key="2">
    <source>
        <dbReference type="Proteomes" id="UP000309997"/>
    </source>
</evidence>
<keyword evidence="2" id="KW-1185">Reference proteome</keyword>
<dbReference type="EMBL" id="RCHU02000009">
    <property type="protein sequence ID" value="KAL3580790.1"/>
    <property type="molecule type" value="Genomic_DNA"/>
</dbReference>
<sequence length="92" mass="10848">MRRDKEFEPWAPFGSADDVHAVKEALGLFALQHAALNFLVDFTLRSSTLLILIHDVEEKWDDEVENFLWRSNERENSHCYAIDFYKKVFDTV</sequence>
<dbReference type="Proteomes" id="UP000309997">
    <property type="component" value="Unassembled WGS sequence"/>
</dbReference>
<name>A0ACC4BQA7_POPAL</name>
<gene>
    <name evidence="1" type="ORF">D5086_018625</name>
</gene>
<organism evidence="1 2">
    <name type="scientific">Populus alba</name>
    <name type="common">White poplar</name>
    <dbReference type="NCBI Taxonomy" id="43335"/>
    <lineage>
        <taxon>Eukaryota</taxon>
        <taxon>Viridiplantae</taxon>
        <taxon>Streptophyta</taxon>
        <taxon>Embryophyta</taxon>
        <taxon>Tracheophyta</taxon>
        <taxon>Spermatophyta</taxon>
        <taxon>Magnoliopsida</taxon>
        <taxon>eudicotyledons</taxon>
        <taxon>Gunneridae</taxon>
        <taxon>Pentapetalae</taxon>
        <taxon>rosids</taxon>
        <taxon>fabids</taxon>
        <taxon>Malpighiales</taxon>
        <taxon>Salicaceae</taxon>
        <taxon>Saliceae</taxon>
        <taxon>Populus</taxon>
    </lineage>
</organism>
<proteinExistence type="predicted"/>
<reference evidence="1 2" key="1">
    <citation type="journal article" date="2024" name="Plant Biotechnol. J.">
        <title>Genome and CRISPR/Cas9 system of a widespread forest tree (Populus alba) in the world.</title>
        <authorList>
            <person name="Liu Y.J."/>
            <person name="Jiang P.F."/>
            <person name="Han X.M."/>
            <person name="Li X.Y."/>
            <person name="Wang H.M."/>
            <person name="Wang Y.J."/>
            <person name="Wang X.X."/>
            <person name="Zeng Q.Y."/>
        </authorList>
    </citation>
    <scope>NUCLEOTIDE SEQUENCE [LARGE SCALE GENOMIC DNA]</scope>
    <source>
        <strain evidence="2">cv. PAL-ZL1</strain>
    </source>
</reference>
<evidence type="ECO:0000313" key="1">
    <source>
        <dbReference type="EMBL" id="KAL3580790.1"/>
    </source>
</evidence>
<protein>
    <submittedName>
        <fullName evidence="1">Uncharacterized protein</fullName>
    </submittedName>
</protein>